<dbReference type="PROSITE" id="PS50113">
    <property type="entry name" value="PAC"/>
    <property type="match status" value="1"/>
</dbReference>
<dbReference type="InterPro" id="IPR000014">
    <property type="entry name" value="PAS"/>
</dbReference>
<evidence type="ECO:0000313" key="9">
    <source>
        <dbReference type="EMBL" id="MET3611819.1"/>
    </source>
</evidence>
<evidence type="ECO:0000259" key="8">
    <source>
        <dbReference type="PROSITE" id="PS50885"/>
    </source>
</evidence>
<dbReference type="PANTHER" id="PTHR43531">
    <property type="entry name" value="PROTEIN ICFG"/>
    <property type="match status" value="1"/>
</dbReference>
<feature type="domain" description="PAS" evidence="6">
    <location>
        <begin position="115"/>
        <end position="162"/>
    </location>
</feature>
<dbReference type="InterPro" id="IPR003660">
    <property type="entry name" value="HAMP_dom"/>
</dbReference>
<evidence type="ECO:0000313" key="10">
    <source>
        <dbReference type="Proteomes" id="UP001549047"/>
    </source>
</evidence>
<protein>
    <submittedName>
        <fullName evidence="9">Methyl-accepting chemotaxis protein</fullName>
    </submittedName>
</protein>
<feature type="domain" description="PAC" evidence="7">
    <location>
        <begin position="191"/>
        <end position="243"/>
    </location>
</feature>
<reference evidence="9 10" key="1">
    <citation type="submission" date="2024-06" db="EMBL/GenBank/DDBJ databases">
        <title>Genomic Encyclopedia of Type Strains, Phase IV (KMG-IV): sequencing the most valuable type-strain genomes for metagenomic binning, comparative biology and taxonomic classification.</title>
        <authorList>
            <person name="Goeker M."/>
        </authorList>
    </citation>
    <scope>NUCLEOTIDE SEQUENCE [LARGE SCALE GENOMIC DNA]</scope>
    <source>
        <strain evidence="9 10">DSM 29780</strain>
    </source>
</reference>
<evidence type="ECO:0000259" key="7">
    <source>
        <dbReference type="PROSITE" id="PS50113"/>
    </source>
</evidence>
<comment type="caution">
    <text evidence="9">The sequence shown here is derived from an EMBL/GenBank/DDBJ whole genome shotgun (WGS) entry which is preliminary data.</text>
</comment>
<sequence>MRAIDTLRANVMIADADLRITYMNTAVKSLLSEVESELKAELPRFSMETLLGSNIDVFHKNPSYQRDMLAKLTKPHNATIRVGGHAFDLLVTPLMNGGKSEGFVVEWSNAKERLLNNDYRNQMEAISRVQAVISFTPDGNIITANGNFEKSMGYSLNEIVGKHHSMFVDKEYAASQAYQDFWRDMREGKFRADEFVRYGKNGKPVYLQASYNPILDEKGKVMKVVKFATDVTDRVNAVNTLGDGLKELAAGNLDQQIDTPFPQNLERLRHDFNDSVKQLEAAINSIGANANNISSSAEEVRSAADSLSKRTEQQAASIEETAAALEEITTTVADSSRRAEEAGQLVAKTRENAERSGEVVKEAIEAMSAIENSSGQIANIIGVIDEIAFQTNLLALNAGVEAARAGDAGKGFAVVATEVRELAQRSANAAKEIKSLITKSSDQVKQGVALVGRTGSALADIVVQVQDINRNVNAIVDAAREQATGLKEVNAAVNTMDQGTQQNAAMVEESNAQSATLATEAEALASLLQQFRTRGSAQVGRRAAPARAPQAATPMSRPAVSPARQLATKVARSFATGGAATAAASDWEEF</sequence>
<dbReference type="Gene3D" id="1.10.287.950">
    <property type="entry name" value="Methyl-accepting chemotaxis protein"/>
    <property type="match status" value="1"/>
</dbReference>
<dbReference type="SMART" id="SM00283">
    <property type="entry name" value="MA"/>
    <property type="match status" value="1"/>
</dbReference>
<dbReference type="InterPro" id="IPR051310">
    <property type="entry name" value="MCP_chemotaxis"/>
</dbReference>
<dbReference type="SMART" id="SM00086">
    <property type="entry name" value="PAC"/>
    <property type="match status" value="1"/>
</dbReference>
<feature type="domain" description="Methyl-accepting transducer" evidence="5">
    <location>
        <begin position="289"/>
        <end position="518"/>
    </location>
</feature>
<dbReference type="InterPro" id="IPR004089">
    <property type="entry name" value="MCPsignal_dom"/>
</dbReference>
<comment type="similarity">
    <text evidence="2">Belongs to the methyl-accepting chemotaxis (MCP) protein family.</text>
</comment>
<evidence type="ECO:0000256" key="4">
    <source>
        <dbReference type="SAM" id="MobiDB-lite"/>
    </source>
</evidence>
<dbReference type="InterPro" id="IPR004090">
    <property type="entry name" value="Chemotax_Me-accpt_rcpt"/>
</dbReference>
<dbReference type="NCBIfam" id="TIGR00229">
    <property type="entry name" value="sensory_box"/>
    <property type="match status" value="1"/>
</dbReference>
<feature type="compositionally biased region" description="Low complexity" evidence="4">
    <location>
        <begin position="541"/>
        <end position="554"/>
    </location>
</feature>
<dbReference type="PRINTS" id="PR00260">
    <property type="entry name" value="CHEMTRNSDUCR"/>
</dbReference>
<gene>
    <name evidence="9" type="ORF">ABID16_000124</name>
</gene>
<dbReference type="RefSeq" id="WP_354554132.1">
    <property type="nucleotide sequence ID" value="NZ_JBEPMB010000001.1"/>
</dbReference>
<evidence type="ECO:0000256" key="2">
    <source>
        <dbReference type="ARBA" id="ARBA00029447"/>
    </source>
</evidence>
<proteinExistence type="inferred from homology"/>
<dbReference type="SUPFAM" id="SSF55785">
    <property type="entry name" value="PYP-like sensor domain (PAS domain)"/>
    <property type="match status" value="1"/>
</dbReference>
<dbReference type="PANTHER" id="PTHR43531:SF11">
    <property type="entry name" value="METHYL-ACCEPTING CHEMOTAXIS PROTEIN 3"/>
    <property type="match status" value="1"/>
</dbReference>
<evidence type="ECO:0000256" key="1">
    <source>
        <dbReference type="ARBA" id="ARBA00022500"/>
    </source>
</evidence>
<dbReference type="InterPro" id="IPR013656">
    <property type="entry name" value="PAS_4"/>
</dbReference>
<dbReference type="Pfam" id="PF13188">
    <property type="entry name" value="PAS_8"/>
    <property type="match status" value="1"/>
</dbReference>
<dbReference type="InterPro" id="IPR035965">
    <property type="entry name" value="PAS-like_dom_sf"/>
</dbReference>
<evidence type="ECO:0000259" key="6">
    <source>
        <dbReference type="PROSITE" id="PS50112"/>
    </source>
</evidence>
<dbReference type="CDD" id="cd11386">
    <property type="entry name" value="MCP_signal"/>
    <property type="match status" value="1"/>
</dbReference>
<feature type="domain" description="HAMP" evidence="8">
    <location>
        <begin position="232"/>
        <end position="284"/>
    </location>
</feature>
<dbReference type="Pfam" id="PF00015">
    <property type="entry name" value="MCPsignal"/>
    <property type="match status" value="1"/>
</dbReference>
<feature type="region of interest" description="Disordered" evidence="4">
    <location>
        <begin position="536"/>
        <end position="561"/>
    </location>
</feature>
<dbReference type="EMBL" id="JBEPMB010000001">
    <property type="protein sequence ID" value="MET3611819.1"/>
    <property type="molecule type" value="Genomic_DNA"/>
</dbReference>
<dbReference type="PROSITE" id="PS50885">
    <property type="entry name" value="HAMP"/>
    <property type="match status" value="1"/>
</dbReference>
<evidence type="ECO:0000259" key="5">
    <source>
        <dbReference type="PROSITE" id="PS50111"/>
    </source>
</evidence>
<name>A0ABV2ITK4_9HYPH</name>
<evidence type="ECO:0000256" key="3">
    <source>
        <dbReference type="PROSITE-ProRule" id="PRU00284"/>
    </source>
</evidence>
<dbReference type="Gene3D" id="3.30.450.20">
    <property type="entry name" value="PAS domain"/>
    <property type="match status" value="2"/>
</dbReference>
<dbReference type="Proteomes" id="UP001549047">
    <property type="component" value="Unassembled WGS sequence"/>
</dbReference>
<keyword evidence="3" id="KW-0807">Transducer</keyword>
<keyword evidence="1" id="KW-0145">Chemotaxis</keyword>
<accession>A0ABV2ITK4</accession>
<dbReference type="InterPro" id="IPR000700">
    <property type="entry name" value="PAS-assoc_C"/>
</dbReference>
<dbReference type="CDD" id="cd00130">
    <property type="entry name" value="PAS"/>
    <property type="match status" value="1"/>
</dbReference>
<dbReference type="Pfam" id="PF08448">
    <property type="entry name" value="PAS_4"/>
    <property type="match status" value="1"/>
</dbReference>
<organism evidence="9 10">
    <name type="scientific">Rhizobium aquaticum</name>
    <dbReference type="NCBI Taxonomy" id="1549636"/>
    <lineage>
        <taxon>Bacteria</taxon>
        <taxon>Pseudomonadati</taxon>
        <taxon>Pseudomonadota</taxon>
        <taxon>Alphaproteobacteria</taxon>
        <taxon>Hyphomicrobiales</taxon>
        <taxon>Rhizobiaceae</taxon>
        <taxon>Rhizobium/Agrobacterium group</taxon>
        <taxon>Rhizobium</taxon>
    </lineage>
</organism>
<dbReference type="PROSITE" id="PS50112">
    <property type="entry name" value="PAS"/>
    <property type="match status" value="2"/>
</dbReference>
<dbReference type="SUPFAM" id="SSF58104">
    <property type="entry name" value="Methyl-accepting chemotaxis protein (MCP) signaling domain"/>
    <property type="match status" value="1"/>
</dbReference>
<keyword evidence="10" id="KW-1185">Reference proteome</keyword>
<dbReference type="InterPro" id="IPR001610">
    <property type="entry name" value="PAC"/>
</dbReference>
<dbReference type="PROSITE" id="PS50111">
    <property type="entry name" value="CHEMOTAXIS_TRANSDUC_2"/>
    <property type="match status" value="1"/>
</dbReference>
<feature type="domain" description="PAS" evidence="6">
    <location>
        <begin position="1"/>
        <end position="38"/>
    </location>
</feature>